<dbReference type="EMBL" id="QGTD01000005">
    <property type="protein sequence ID" value="PWU69547.1"/>
    <property type="molecule type" value="Genomic_DNA"/>
</dbReference>
<comment type="caution">
    <text evidence="10">The sequence shown here is derived from an EMBL/GenBank/DDBJ whole genome shotgun (WGS) entry which is preliminary data.</text>
</comment>
<dbReference type="PANTHER" id="PTHR34582">
    <property type="entry name" value="UPF0702 TRANSMEMBRANE PROTEIN YCAP"/>
    <property type="match status" value="1"/>
</dbReference>
<comment type="subcellular location">
    <subcellularLocation>
        <location evidence="1">Cell membrane</location>
        <topology evidence="1">Multi-pass membrane protein</topology>
    </subcellularLocation>
</comment>
<feature type="compositionally biased region" description="Polar residues" evidence="7">
    <location>
        <begin position="164"/>
        <end position="180"/>
    </location>
</feature>
<feature type="transmembrane region" description="Helical" evidence="8">
    <location>
        <begin position="6"/>
        <end position="24"/>
    </location>
</feature>
<evidence type="ECO:0000256" key="1">
    <source>
        <dbReference type="ARBA" id="ARBA00004651"/>
    </source>
</evidence>
<evidence type="ECO:0000256" key="7">
    <source>
        <dbReference type="SAM" id="MobiDB-lite"/>
    </source>
</evidence>
<evidence type="ECO:0000256" key="2">
    <source>
        <dbReference type="ARBA" id="ARBA00006448"/>
    </source>
</evidence>
<dbReference type="InterPro" id="IPR007353">
    <property type="entry name" value="DUF421"/>
</dbReference>
<accession>A0A317L146</accession>
<organism evidence="10 11">
    <name type="scientific">Gracilibacillus dipsosauri</name>
    <dbReference type="NCBI Taxonomy" id="178340"/>
    <lineage>
        <taxon>Bacteria</taxon>
        <taxon>Bacillati</taxon>
        <taxon>Bacillota</taxon>
        <taxon>Bacilli</taxon>
        <taxon>Bacillales</taxon>
        <taxon>Bacillaceae</taxon>
        <taxon>Gracilibacillus</taxon>
    </lineage>
</organism>
<feature type="domain" description="YetF C-terminal" evidence="9">
    <location>
        <begin position="78"/>
        <end position="152"/>
    </location>
</feature>
<dbReference type="AlphaFoldDB" id="A0A317L146"/>
<comment type="similarity">
    <text evidence="2">Belongs to the UPF0702 family.</text>
</comment>
<evidence type="ECO:0000256" key="4">
    <source>
        <dbReference type="ARBA" id="ARBA00022692"/>
    </source>
</evidence>
<protein>
    <submittedName>
        <fullName evidence="10">DUF421 domain-containing protein</fullName>
    </submittedName>
</protein>
<keyword evidence="4 8" id="KW-0812">Transmembrane</keyword>
<feature type="compositionally biased region" description="Basic and acidic residues" evidence="7">
    <location>
        <begin position="181"/>
        <end position="193"/>
    </location>
</feature>
<keyword evidence="11" id="KW-1185">Reference proteome</keyword>
<gene>
    <name evidence="10" type="ORF">DLJ74_06140</name>
</gene>
<keyword evidence="3" id="KW-1003">Cell membrane</keyword>
<dbReference type="Pfam" id="PF04239">
    <property type="entry name" value="DUF421"/>
    <property type="match status" value="1"/>
</dbReference>
<dbReference type="Proteomes" id="UP000245624">
    <property type="component" value="Unassembled WGS sequence"/>
</dbReference>
<sequence length="193" mass="21731">MEWDLVWKAILIVLAGTLLLRFAGRKTISQMTLAETIIMISIGTLLIQPVSGKNIWTTLIVGALLVITLITMEYLQMKSDSIEKLITGKSKILIENGTINEQNLKKLRLTVDQLEMMLRQSNVANIKDVEFATLEPNGQIGYTLKQEAQPVTKKEFQQLMQILTTSQPNPSSNNLFTEVSKQSHDQDPPKHLQ</sequence>
<evidence type="ECO:0000313" key="11">
    <source>
        <dbReference type="Proteomes" id="UP000245624"/>
    </source>
</evidence>
<name>A0A317L146_9BACI</name>
<evidence type="ECO:0000256" key="6">
    <source>
        <dbReference type="ARBA" id="ARBA00023136"/>
    </source>
</evidence>
<evidence type="ECO:0000313" key="10">
    <source>
        <dbReference type="EMBL" id="PWU69547.1"/>
    </source>
</evidence>
<dbReference type="GO" id="GO:0005886">
    <property type="term" value="C:plasma membrane"/>
    <property type="evidence" value="ECO:0007669"/>
    <property type="project" value="UniProtKB-SubCell"/>
</dbReference>
<dbReference type="Gene3D" id="3.30.240.20">
    <property type="entry name" value="bsu07140 like domains"/>
    <property type="match status" value="1"/>
</dbReference>
<dbReference type="PANTHER" id="PTHR34582:SF2">
    <property type="entry name" value="UPF0702 TRANSMEMBRANE PROTEIN YDFR"/>
    <property type="match status" value="1"/>
</dbReference>
<evidence type="ECO:0000256" key="8">
    <source>
        <dbReference type="SAM" id="Phobius"/>
    </source>
</evidence>
<evidence type="ECO:0000259" key="9">
    <source>
        <dbReference type="Pfam" id="PF04239"/>
    </source>
</evidence>
<dbReference type="RefSeq" id="WP_109983766.1">
    <property type="nucleotide sequence ID" value="NZ_QGTD01000005.1"/>
</dbReference>
<evidence type="ECO:0000256" key="5">
    <source>
        <dbReference type="ARBA" id="ARBA00022989"/>
    </source>
</evidence>
<reference evidence="10 11" key="1">
    <citation type="submission" date="2018-05" db="EMBL/GenBank/DDBJ databases">
        <title>Genomic analysis of Gracilibacillus dipsosauri DD1 reveals novel features of a salt-tolerant amylase.</title>
        <authorList>
            <person name="Deutch C.E."/>
            <person name="Yang S."/>
        </authorList>
    </citation>
    <scope>NUCLEOTIDE SEQUENCE [LARGE SCALE GENOMIC DNA]</scope>
    <source>
        <strain evidence="10 11">DD1</strain>
    </source>
</reference>
<feature type="transmembrane region" description="Helical" evidence="8">
    <location>
        <begin position="31"/>
        <end position="49"/>
    </location>
</feature>
<feature type="transmembrane region" description="Helical" evidence="8">
    <location>
        <begin position="55"/>
        <end position="75"/>
    </location>
</feature>
<feature type="region of interest" description="Disordered" evidence="7">
    <location>
        <begin position="164"/>
        <end position="193"/>
    </location>
</feature>
<dbReference type="InterPro" id="IPR023090">
    <property type="entry name" value="UPF0702_alpha/beta_dom_sf"/>
</dbReference>
<proteinExistence type="inferred from homology"/>
<keyword evidence="5 8" id="KW-1133">Transmembrane helix</keyword>
<dbReference type="OrthoDB" id="1796697at2"/>
<evidence type="ECO:0000256" key="3">
    <source>
        <dbReference type="ARBA" id="ARBA00022475"/>
    </source>
</evidence>
<keyword evidence="6 8" id="KW-0472">Membrane</keyword>